<evidence type="ECO:0000256" key="4">
    <source>
        <dbReference type="ARBA" id="ARBA00022723"/>
    </source>
</evidence>
<dbReference type="AlphaFoldDB" id="A0A0G1TXD4"/>
<evidence type="ECO:0000256" key="8">
    <source>
        <dbReference type="RuleBase" id="RU364068"/>
    </source>
</evidence>
<dbReference type="Gene3D" id="3.30.540.10">
    <property type="entry name" value="Fructose-1,6-Bisphosphatase, subunit A, domain 1"/>
    <property type="match status" value="1"/>
</dbReference>
<comment type="caution">
    <text evidence="9">The sequence shown here is derived from an EMBL/GenBank/DDBJ whole genome shotgun (WGS) entry which is preliminary data.</text>
</comment>
<comment type="catalytic activity">
    <reaction evidence="1 8">
        <text>a myo-inositol phosphate + H2O = myo-inositol + phosphate</text>
        <dbReference type="Rhea" id="RHEA:24056"/>
        <dbReference type="ChEBI" id="CHEBI:15377"/>
        <dbReference type="ChEBI" id="CHEBI:17268"/>
        <dbReference type="ChEBI" id="CHEBI:43474"/>
        <dbReference type="ChEBI" id="CHEBI:84139"/>
        <dbReference type="EC" id="3.1.3.25"/>
    </reaction>
</comment>
<gene>
    <name evidence="9" type="ORF">UY16_C0055G0006</name>
</gene>
<keyword evidence="4 7" id="KW-0479">Metal-binding</keyword>
<feature type="binding site" evidence="7">
    <location>
        <position position="87"/>
    </location>
    <ligand>
        <name>Mg(2+)</name>
        <dbReference type="ChEBI" id="CHEBI:18420"/>
        <label>1</label>
        <note>catalytic</note>
    </ligand>
</feature>
<dbReference type="InterPro" id="IPR000760">
    <property type="entry name" value="Inositol_monophosphatase-like"/>
</dbReference>
<dbReference type="InterPro" id="IPR033942">
    <property type="entry name" value="IMPase"/>
</dbReference>
<dbReference type="Pfam" id="PF00459">
    <property type="entry name" value="Inositol_P"/>
    <property type="match status" value="1"/>
</dbReference>
<dbReference type="FunFam" id="3.30.540.10:FF:000003">
    <property type="entry name" value="Inositol-1-monophosphatase"/>
    <property type="match status" value="1"/>
</dbReference>
<dbReference type="PANTHER" id="PTHR20854">
    <property type="entry name" value="INOSITOL MONOPHOSPHATASE"/>
    <property type="match status" value="1"/>
</dbReference>
<evidence type="ECO:0000256" key="3">
    <source>
        <dbReference type="ARBA" id="ARBA00009759"/>
    </source>
</evidence>
<sequence length="267" mass="29694">MENKSKELEIAIKAALEAGKILEKYFETEILKEFKEDNTPVTLADNECEAIIKKIILEAFPTHSILGEETGMTDNGTEYVWYIDPLDGTRNFMNGIPIFATSLALVRDNEIIVGVIHNPITQSLFYAEKGKGAYFNDKQIFVSKDGREHAMISIAPGKKTDPSKLLFRELYYNFKQGVVSSVRNFGCTAMELAYVARGGLEANVQLGLSTYDFAAGVLLVLEAGGTITKHDGSPWQFPDSEFIVSNGLFHEVLVDEVKKQKAKLNLQ</sequence>
<keyword evidence="6 7" id="KW-0460">Magnesium</keyword>
<dbReference type="PRINTS" id="PR00377">
    <property type="entry name" value="IMPHPHTASES"/>
</dbReference>
<evidence type="ECO:0000256" key="5">
    <source>
        <dbReference type="ARBA" id="ARBA00022801"/>
    </source>
</evidence>
<dbReference type="PROSITE" id="PS00630">
    <property type="entry name" value="IMP_2"/>
    <property type="match status" value="1"/>
</dbReference>
<keyword evidence="5 8" id="KW-0378">Hydrolase</keyword>
<dbReference type="CDD" id="cd01639">
    <property type="entry name" value="IMPase"/>
    <property type="match status" value="1"/>
</dbReference>
<feature type="binding site" evidence="7">
    <location>
        <position position="212"/>
    </location>
    <ligand>
        <name>Mg(2+)</name>
        <dbReference type="ChEBI" id="CHEBI:18420"/>
        <label>1</label>
        <note>catalytic</note>
    </ligand>
</feature>
<evidence type="ECO:0000256" key="7">
    <source>
        <dbReference type="PIRSR" id="PIRSR600760-2"/>
    </source>
</evidence>
<comment type="similarity">
    <text evidence="3 8">Belongs to the inositol monophosphatase superfamily.</text>
</comment>
<evidence type="ECO:0000256" key="2">
    <source>
        <dbReference type="ARBA" id="ARBA00001946"/>
    </source>
</evidence>
<protein>
    <recommendedName>
        <fullName evidence="8">Inositol-1-monophosphatase</fullName>
        <ecNumber evidence="8">3.1.3.25</ecNumber>
    </recommendedName>
</protein>
<dbReference type="PATRIC" id="fig|1618445.3.peg.1126"/>
<dbReference type="GO" id="GO:0007165">
    <property type="term" value="P:signal transduction"/>
    <property type="evidence" value="ECO:0007669"/>
    <property type="project" value="TreeGrafter"/>
</dbReference>
<accession>A0A0G1TXD4</accession>
<dbReference type="GO" id="GO:0006020">
    <property type="term" value="P:inositol metabolic process"/>
    <property type="evidence" value="ECO:0007669"/>
    <property type="project" value="TreeGrafter"/>
</dbReference>
<dbReference type="EC" id="3.1.3.25" evidence="8"/>
<evidence type="ECO:0000313" key="10">
    <source>
        <dbReference type="Proteomes" id="UP000034739"/>
    </source>
</evidence>
<feature type="binding site" evidence="7">
    <location>
        <position position="68"/>
    </location>
    <ligand>
        <name>Mg(2+)</name>
        <dbReference type="ChEBI" id="CHEBI:18420"/>
        <label>1</label>
        <note>catalytic</note>
    </ligand>
</feature>
<name>A0A0G1TXD4_9BACT</name>
<reference evidence="9 10" key="1">
    <citation type="journal article" date="2015" name="Nature">
        <title>rRNA introns, odd ribosomes, and small enigmatic genomes across a large radiation of phyla.</title>
        <authorList>
            <person name="Brown C.T."/>
            <person name="Hug L.A."/>
            <person name="Thomas B.C."/>
            <person name="Sharon I."/>
            <person name="Castelle C.J."/>
            <person name="Singh A."/>
            <person name="Wilkins M.J."/>
            <person name="Williams K.H."/>
            <person name="Banfield J.F."/>
        </authorList>
    </citation>
    <scope>NUCLEOTIDE SEQUENCE [LARGE SCALE GENOMIC DNA]</scope>
</reference>
<dbReference type="GO" id="GO:0008934">
    <property type="term" value="F:inositol monophosphate 1-phosphatase activity"/>
    <property type="evidence" value="ECO:0007669"/>
    <property type="project" value="InterPro"/>
</dbReference>
<evidence type="ECO:0000256" key="1">
    <source>
        <dbReference type="ARBA" id="ARBA00001033"/>
    </source>
</evidence>
<organism evidence="9 10">
    <name type="scientific">Candidatus Gottesmanbacteria bacterium GW2011_GWA2_47_9</name>
    <dbReference type="NCBI Taxonomy" id="1618445"/>
    <lineage>
        <taxon>Bacteria</taxon>
        <taxon>Candidatus Gottesmaniibacteriota</taxon>
    </lineage>
</organism>
<dbReference type="Gene3D" id="3.40.190.80">
    <property type="match status" value="1"/>
</dbReference>
<dbReference type="PANTHER" id="PTHR20854:SF4">
    <property type="entry name" value="INOSITOL-1-MONOPHOSPHATASE-RELATED"/>
    <property type="match status" value="1"/>
</dbReference>
<dbReference type="GO" id="GO:0046854">
    <property type="term" value="P:phosphatidylinositol phosphate biosynthetic process"/>
    <property type="evidence" value="ECO:0007669"/>
    <property type="project" value="InterPro"/>
</dbReference>
<evidence type="ECO:0000313" key="9">
    <source>
        <dbReference type="EMBL" id="KKU86491.1"/>
    </source>
</evidence>
<dbReference type="SUPFAM" id="SSF56655">
    <property type="entry name" value="Carbohydrate phosphatase"/>
    <property type="match status" value="1"/>
</dbReference>
<dbReference type="InterPro" id="IPR020583">
    <property type="entry name" value="Inositol_monoP_metal-BS"/>
</dbReference>
<dbReference type="GO" id="GO:0046872">
    <property type="term" value="F:metal ion binding"/>
    <property type="evidence" value="ECO:0007669"/>
    <property type="project" value="UniProtKB-KW"/>
</dbReference>
<comment type="cofactor">
    <cofactor evidence="2 7 8">
        <name>Mg(2+)</name>
        <dbReference type="ChEBI" id="CHEBI:18420"/>
    </cofactor>
</comment>
<proteinExistence type="inferred from homology"/>
<dbReference type="EMBL" id="LCOY01000055">
    <property type="protein sequence ID" value="KKU86491.1"/>
    <property type="molecule type" value="Genomic_DNA"/>
</dbReference>
<dbReference type="PROSITE" id="PS00629">
    <property type="entry name" value="IMP_1"/>
    <property type="match status" value="1"/>
</dbReference>
<dbReference type="InterPro" id="IPR020550">
    <property type="entry name" value="Inositol_monophosphatase_CS"/>
</dbReference>
<feature type="binding site" evidence="7">
    <location>
        <position position="84"/>
    </location>
    <ligand>
        <name>Mg(2+)</name>
        <dbReference type="ChEBI" id="CHEBI:18420"/>
        <label>1</label>
        <note>catalytic</note>
    </ligand>
</feature>
<evidence type="ECO:0000256" key="6">
    <source>
        <dbReference type="ARBA" id="ARBA00022842"/>
    </source>
</evidence>
<dbReference type="Proteomes" id="UP000034739">
    <property type="component" value="Unassembled WGS sequence"/>
</dbReference>
<feature type="binding site" evidence="7">
    <location>
        <position position="86"/>
    </location>
    <ligand>
        <name>Mg(2+)</name>
        <dbReference type="ChEBI" id="CHEBI:18420"/>
        <label>1</label>
        <note>catalytic</note>
    </ligand>
</feature>